<dbReference type="Proteomes" id="UP000193577">
    <property type="component" value="Unassembled WGS sequence"/>
</dbReference>
<name>A0A7I7SIM4_9MYCO</name>
<evidence type="ECO:0000313" key="1">
    <source>
        <dbReference type="EMBL" id="OSC26249.1"/>
    </source>
</evidence>
<dbReference type="AlphaFoldDB" id="A0A7I7SIM4"/>
<reference evidence="1 2" key="1">
    <citation type="submission" date="2017-04" db="EMBL/GenBank/DDBJ databases">
        <title>The new phylogeny of genus Mycobacterium.</title>
        <authorList>
            <person name="Tortoli E."/>
            <person name="Trovato A."/>
            <person name="Cirillo D.M."/>
        </authorList>
    </citation>
    <scope>NUCLEOTIDE SEQUENCE [LARGE SCALE GENOMIC DNA]</scope>
    <source>
        <strain evidence="1 2">KCTC 19819</strain>
    </source>
</reference>
<dbReference type="RefSeq" id="WP_085305585.1">
    <property type="nucleotide sequence ID" value="NZ_AP022594.1"/>
</dbReference>
<dbReference type="Pfam" id="PF02470">
    <property type="entry name" value="MlaD"/>
    <property type="match status" value="1"/>
</dbReference>
<organism evidence="1 2">
    <name type="scientific">Mycolicibacillus koreensis</name>
    <dbReference type="NCBI Taxonomy" id="1069220"/>
    <lineage>
        <taxon>Bacteria</taxon>
        <taxon>Bacillati</taxon>
        <taxon>Actinomycetota</taxon>
        <taxon>Actinomycetes</taxon>
        <taxon>Mycobacteriales</taxon>
        <taxon>Mycobacteriaceae</taxon>
        <taxon>Mycolicibacillus</taxon>
    </lineage>
</organism>
<protein>
    <submittedName>
        <fullName evidence="1">Mammalian cell entry protein</fullName>
    </submittedName>
</protein>
<evidence type="ECO:0000313" key="2">
    <source>
        <dbReference type="Proteomes" id="UP000193577"/>
    </source>
</evidence>
<keyword evidence="2" id="KW-1185">Reference proteome</keyword>
<dbReference type="InterPro" id="IPR003399">
    <property type="entry name" value="Mce/MlaD"/>
</dbReference>
<dbReference type="InterPro" id="IPR052336">
    <property type="entry name" value="MlaD_Phospholipid_Transporter"/>
</dbReference>
<gene>
    <name evidence="1" type="ORF">B8W67_18585</name>
</gene>
<dbReference type="OrthoDB" id="4379218at2"/>
<accession>A0A7I7SIM4</accession>
<proteinExistence type="predicted"/>
<comment type="caution">
    <text evidence="1">The sequence shown here is derived from an EMBL/GenBank/DDBJ whole genome shotgun (WGS) entry which is preliminary data.</text>
</comment>
<dbReference type="GO" id="GO:0005576">
    <property type="term" value="C:extracellular region"/>
    <property type="evidence" value="ECO:0007669"/>
    <property type="project" value="TreeGrafter"/>
</dbReference>
<dbReference type="PANTHER" id="PTHR33371:SF18">
    <property type="entry name" value="MCE-FAMILY PROTEIN MCE3C"/>
    <property type="match status" value="1"/>
</dbReference>
<sequence length="322" mass="35268">MQAVSRLRDPRLLGASTLGLVTVLALVAALLYVSPPGNKIVTFLTDDSASITPGIKVRIAGLTVGKIKDLSIEEDQVRVRATVDGTAFVGDRSSIQVRMLTVVGGYYVNIDPAGDVPLGDQTIPKERVTMPYSLIRALSDTTKLTDTIRPVPIERSLDQIQLGLTGPNLETVSSVVEAGNKLIDTLDRQRGQVTQIAQLSDEYIRELSMYGDQLSRMVEKIAILEQTLTLYGKGFAAALQGMGQVLQGIGPLGIFYQKHRDKFLTKIVHWQQIVRAWADRSGLVVRILRRTRDRMERTLAIQNAPPELLATDLCIPLPGSPC</sequence>
<dbReference type="PANTHER" id="PTHR33371">
    <property type="entry name" value="INTERMEMBRANE PHOSPHOLIPID TRANSPORT SYSTEM BINDING PROTEIN MLAD-RELATED"/>
    <property type="match status" value="1"/>
</dbReference>
<dbReference type="EMBL" id="NCXO01000064">
    <property type="protein sequence ID" value="OSC26249.1"/>
    <property type="molecule type" value="Genomic_DNA"/>
</dbReference>